<dbReference type="InterPro" id="IPR029064">
    <property type="entry name" value="Ribosomal_eL30-like_sf"/>
</dbReference>
<dbReference type="Gene3D" id="3.40.1280.10">
    <property type="match status" value="1"/>
</dbReference>
<dbReference type="GO" id="GO:0032259">
    <property type="term" value="P:methylation"/>
    <property type="evidence" value="ECO:0007669"/>
    <property type="project" value="UniProtKB-KW"/>
</dbReference>
<reference evidence="5" key="1">
    <citation type="journal article" date="2019" name="Int. J. Syst. Evol. Microbiol.">
        <title>The Global Catalogue of Microorganisms (GCM) 10K type strain sequencing project: providing services to taxonomists for standard genome sequencing and annotation.</title>
        <authorList>
            <consortium name="The Broad Institute Genomics Platform"/>
            <consortium name="The Broad Institute Genome Sequencing Center for Infectious Disease"/>
            <person name="Wu L."/>
            <person name="Ma J."/>
        </authorList>
    </citation>
    <scope>NUCLEOTIDE SEQUENCE [LARGE SCALE GENOMIC DNA]</scope>
    <source>
        <strain evidence="5">CECT 7069</strain>
    </source>
</reference>
<gene>
    <name evidence="4" type="ORF">QWZ12_00675</name>
</gene>
<comment type="caution">
    <text evidence="4">The sequence shown here is derived from an EMBL/GenBank/DDBJ whole genome shotgun (WGS) entry which is preliminary data.</text>
</comment>
<dbReference type="EMBL" id="JAUFPX010000001">
    <property type="protein sequence ID" value="MDN3589118.1"/>
    <property type="molecule type" value="Genomic_DNA"/>
</dbReference>
<evidence type="ECO:0000313" key="4">
    <source>
        <dbReference type="EMBL" id="MDN3589118.1"/>
    </source>
</evidence>
<dbReference type="CDD" id="cd18095">
    <property type="entry name" value="SpoU-like_rRNA-MTase"/>
    <property type="match status" value="1"/>
</dbReference>
<evidence type="ECO:0000259" key="3">
    <source>
        <dbReference type="Pfam" id="PF00588"/>
    </source>
</evidence>
<organism evidence="4 5">
    <name type="scientific">Methylobacterium adhaesivum</name>
    <dbReference type="NCBI Taxonomy" id="333297"/>
    <lineage>
        <taxon>Bacteria</taxon>
        <taxon>Pseudomonadati</taxon>
        <taxon>Pseudomonadota</taxon>
        <taxon>Alphaproteobacteria</taxon>
        <taxon>Hyphomicrobiales</taxon>
        <taxon>Methylobacteriaceae</taxon>
        <taxon>Methylobacterium</taxon>
    </lineage>
</organism>
<dbReference type="InterPro" id="IPR029028">
    <property type="entry name" value="Alpha/beta_knot_MTases"/>
</dbReference>
<dbReference type="InterPro" id="IPR051259">
    <property type="entry name" value="rRNA_Methyltransferase"/>
</dbReference>
<accession>A0ABT8BCW5</accession>
<dbReference type="PANTHER" id="PTHR43191:SF12">
    <property type="entry name" value="RRNA METHYLASE"/>
    <property type="match status" value="1"/>
</dbReference>
<dbReference type="Pfam" id="PF00588">
    <property type="entry name" value="SpoU_methylase"/>
    <property type="match status" value="1"/>
</dbReference>
<evidence type="ECO:0000313" key="5">
    <source>
        <dbReference type="Proteomes" id="UP001224644"/>
    </source>
</evidence>
<dbReference type="SUPFAM" id="SSF75217">
    <property type="entry name" value="alpha/beta knot"/>
    <property type="match status" value="1"/>
</dbReference>
<keyword evidence="2" id="KW-0808">Transferase</keyword>
<proteinExistence type="predicted"/>
<evidence type="ECO:0000256" key="2">
    <source>
        <dbReference type="ARBA" id="ARBA00022679"/>
    </source>
</evidence>
<name>A0ABT8BCW5_9HYPH</name>
<dbReference type="SUPFAM" id="SSF55315">
    <property type="entry name" value="L30e-like"/>
    <property type="match status" value="1"/>
</dbReference>
<protein>
    <submittedName>
        <fullName evidence="4">RNA methyltransferase</fullName>
    </submittedName>
</protein>
<sequence length="268" mass="27841">MLRSIPVDDPADPRLSPFTAMRERDLVGREGRFIVEGEVTLRVMLSDRSRFSLESILISPERAAGLDGVLAGLPEDTPVYVANKAVMSAVTGFPIHRGVLAVGLRGPQGPLVPPPVPAPCLVVGLVGLTNHDNVGGLFRNAAAFGADGVLLDAATCDPLYRKAIRVSAGAALTVPFWRLPDGAALLAFAEAHALVPLALSPAGRETLSEMVAPPRALLLLGTEGPGLPQVLMARARTVRIAMAAGFDSLNVATAGALALHHLAAARLG</sequence>
<dbReference type="GO" id="GO:0008168">
    <property type="term" value="F:methyltransferase activity"/>
    <property type="evidence" value="ECO:0007669"/>
    <property type="project" value="UniProtKB-KW"/>
</dbReference>
<dbReference type="InterPro" id="IPR029026">
    <property type="entry name" value="tRNA_m1G_MTases_N"/>
</dbReference>
<dbReference type="InterPro" id="IPR001537">
    <property type="entry name" value="SpoU_MeTrfase"/>
</dbReference>
<keyword evidence="5" id="KW-1185">Reference proteome</keyword>
<keyword evidence="1 4" id="KW-0489">Methyltransferase</keyword>
<dbReference type="Proteomes" id="UP001224644">
    <property type="component" value="Unassembled WGS sequence"/>
</dbReference>
<evidence type="ECO:0000256" key="1">
    <source>
        <dbReference type="ARBA" id="ARBA00022603"/>
    </source>
</evidence>
<dbReference type="PANTHER" id="PTHR43191">
    <property type="entry name" value="RRNA METHYLTRANSFERASE 3"/>
    <property type="match status" value="1"/>
</dbReference>
<feature type="domain" description="tRNA/rRNA methyltransferase SpoU type" evidence="3">
    <location>
        <begin position="121"/>
        <end position="260"/>
    </location>
</feature>